<dbReference type="RefSeq" id="WP_091092373.1">
    <property type="nucleotide sequence ID" value="NZ_FOHX01000020.1"/>
</dbReference>
<dbReference type="InterPro" id="IPR022002">
    <property type="entry name" value="ChsH2_Znr"/>
</dbReference>
<dbReference type="InterPro" id="IPR002878">
    <property type="entry name" value="ChsH2_C"/>
</dbReference>
<evidence type="ECO:0000313" key="4">
    <source>
        <dbReference type="Proteomes" id="UP000199361"/>
    </source>
</evidence>
<dbReference type="OrthoDB" id="7470921at2"/>
<dbReference type="EMBL" id="FOHX01000020">
    <property type="protein sequence ID" value="SEU42496.1"/>
    <property type="molecule type" value="Genomic_DNA"/>
</dbReference>
<sequence length="131" mass="14768">MTVHRPEPDRDSREWWERVARGEFTVQRCAGCGADRFPARAFCPACRSEEWEWRAVPPEGRVESWIVSHQPFVPGLATPYVVVLVRLAAVPDGLVHGNWRGGREPRGGERVHGVFRRVDADLTLVDWGPAG</sequence>
<dbReference type="PANTHER" id="PTHR34075">
    <property type="entry name" value="BLR3430 PROTEIN"/>
    <property type="match status" value="1"/>
</dbReference>
<evidence type="ECO:0000313" key="3">
    <source>
        <dbReference type="EMBL" id="SEU42496.1"/>
    </source>
</evidence>
<feature type="domain" description="ChsH2 rubredoxin-like zinc ribbon" evidence="2">
    <location>
        <begin position="16"/>
        <end position="52"/>
    </location>
</feature>
<evidence type="ECO:0000259" key="1">
    <source>
        <dbReference type="Pfam" id="PF01796"/>
    </source>
</evidence>
<organism evidence="3 4">
    <name type="scientific">Nonomuraea wenchangensis</name>
    <dbReference type="NCBI Taxonomy" id="568860"/>
    <lineage>
        <taxon>Bacteria</taxon>
        <taxon>Bacillati</taxon>
        <taxon>Actinomycetota</taxon>
        <taxon>Actinomycetes</taxon>
        <taxon>Streptosporangiales</taxon>
        <taxon>Streptosporangiaceae</taxon>
        <taxon>Nonomuraea</taxon>
    </lineage>
</organism>
<gene>
    <name evidence="3" type="ORF">SAMN05421811_12059</name>
</gene>
<reference evidence="3 4" key="1">
    <citation type="submission" date="2016-10" db="EMBL/GenBank/DDBJ databases">
        <authorList>
            <person name="de Groot N.N."/>
        </authorList>
    </citation>
    <scope>NUCLEOTIDE SEQUENCE [LARGE SCALE GENOMIC DNA]</scope>
    <source>
        <strain evidence="3 4">CGMCC 4.5598</strain>
    </source>
</reference>
<dbReference type="InterPro" id="IPR012340">
    <property type="entry name" value="NA-bd_OB-fold"/>
</dbReference>
<feature type="domain" description="ChsH2 C-terminal OB-fold" evidence="1">
    <location>
        <begin position="53"/>
        <end position="115"/>
    </location>
</feature>
<protein>
    <submittedName>
        <fullName evidence="3">Uncharacterized OB-fold protein, contains Zn-ribbon domain</fullName>
    </submittedName>
</protein>
<keyword evidence="4" id="KW-1185">Reference proteome</keyword>
<dbReference type="SUPFAM" id="SSF50249">
    <property type="entry name" value="Nucleic acid-binding proteins"/>
    <property type="match status" value="1"/>
</dbReference>
<dbReference type="Gene3D" id="6.10.30.10">
    <property type="match status" value="1"/>
</dbReference>
<dbReference type="AlphaFoldDB" id="A0A1I0LMU2"/>
<dbReference type="Pfam" id="PF12172">
    <property type="entry name" value="zf-ChsH2"/>
    <property type="match status" value="1"/>
</dbReference>
<accession>A0A1I0LMU2</accession>
<dbReference type="Pfam" id="PF01796">
    <property type="entry name" value="OB_ChsH2_C"/>
    <property type="match status" value="1"/>
</dbReference>
<dbReference type="PANTHER" id="PTHR34075:SF5">
    <property type="entry name" value="BLR3430 PROTEIN"/>
    <property type="match status" value="1"/>
</dbReference>
<dbReference type="InterPro" id="IPR052513">
    <property type="entry name" value="Thioester_dehydratase-like"/>
</dbReference>
<proteinExistence type="predicted"/>
<dbReference type="STRING" id="568860.SAMN05421811_12059"/>
<dbReference type="Proteomes" id="UP000199361">
    <property type="component" value="Unassembled WGS sequence"/>
</dbReference>
<name>A0A1I0LMU2_9ACTN</name>
<evidence type="ECO:0000259" key="2">
    <source>
        <dbReference type="Pfam" id="PF12172"/>
    </source>
</evidence>